<dbReference type="GO" id="GO:0050270">
    <property type="term" value="F:S-adenosylhomocysteine deaminase activity"/>
    <property type="evidence" value="ECO:0007669"/>
    <property type="project" value="UniProtKB-UniRule"/>
</dbReference>
<comment type="caution">
    <text evidence="6">The sequence shown here is derived from an EMBL/GenBank/DDBJ whole genome shotgun (WGS) entry which is preliminary data.</text>
</comment>
<dbReference type="Gene3D" id="3.20.20.140">
    <property type="entry name" value="Metal-dependent hydrolases"/>
    <property type="match status" value="1"/>
</dbReference>
<comment type="caution">
    <text evidence="4">Lacks conserved residue(s) required for the propagation of feature annotation.</text>
</comment>
<dbReference type="InterPro" id="IPR032466">
    <property type="entry name" value="Metal_Hydrolase"/>
</dbReference>
<keyword evidence="1 4" id="KW-0479">Metal-binding</keyword>
<dbReference type="InterPro" id="IPR050287">
    <property type="entry name" value="MTA/SAH_deaminase"/>
</dbReference>
<evidence type="ECO:0000256" key="4">
    <source>
        <dbReference type="HAMAP-Rule" id="MF_01281"/>
    </source>
</evidence>
<dbReference type="Gene3D" id="2.30.40.10">
    <property type="entry name" value="Urease, subunit C, domain 1"/>
    <property type="match status" value="1"/>
</dbReference>
<dbReference type="InterPro" id="IPR023512">
    <property type="entry name" value="Deaminase_MtaD/DadD"/>
</dbReference>
<comment type="catalytic activity">
    <reaction evidence="4">
        <text>S-methyl-5'-thioadenosine + H2O + H(+) = S-methyl-5'-thioinosine + NH4(+)</text>
        <dbReference type="Rhea" id="RHEA:25025"/>
        <dbReference type="ChEBI" id="CHEBI:15377"/>
        <dbReference type="ChEBI" id="CHEBI:15378"/>
        <dbReference type="ChEBI" id="CHEBI:17509"/>
        <dbReference type="ChEBI" id="CHEBI:28938"/>
        <dbReference type="ChEBI" id="CHEBI:48595"/>
        <dbReference type="EC" id="3.5.4.31"/>
    </reaction>
</comment>
<dbReference type="Proteomes" id="UP000626844">
    <property type="component" value="Unassembled WGS sequence"/>
</dbReference>
<keyword evidence="7" id="KW-1185">Reference proteome</keyword>
<evidence type="ECO:0000256" key="2">
    <source>
        <dbReference type="ARBA" id="ARBA00022801"/>
    </source>
</evidence>
<evidence type="ECO:0000256" key="3">
    <source>
        <dbReference type="ARBA" id="ARBA00022833"/>
    </source>
</evidence>
<dbReference type="SUPFAM" id="SSF51556">
    <property type="entry name" value="Metallo-dependent hydrolases"/>
    <property type="match status" value="1"/>
</dbReference>
<feature type="binding site" evidence="4">
    <location>
        <position position="225"/>
    </location>
    <ligand>
        <name>substrate</name>
    </ligand>
</feature>
<dbReference type="EMBL" id="JACXAI010000028">
    <property type="protein sequence ID" value="MBD1382295.1"/>
    <property type="molecule type" value="Genomic_DNA"/>
</dbReference>
<dbReference type="SUPFAM" id="SSF51338">
    <property type="entry name" value="Composite domain of metallo-dependent hydrolases"/>
    <property type="match status" value="1"/>
</dbReference>
<dbReference type="EC" id="3.5.4.31" evidence="4"/>
<feature type="binding site" evidence="4">
    <location>
        <position position="222"/>
    </location>
    <ligand>
        <name>Zn(2+)</name>
        <dbReference type="ChEBI" id="CHEBI:29105"/>
    </ligand>
</feature>
<protein>
    <recommendedName>
        <fullName evidence="4">5-methylthioadenosine/S-adenosylhomocysteine deaminase</fullName>
        <shortName evidence="4">MTA/SAH deaminase</shortName>
        <ecNumber evidence="4">3.5.4.28</ecNumber>
        <ecNumber evidence="4">3.5.4.31</ecNumber>
    </recommendedName>
</protein>
<reference evidence="6" key="1">
    <citation type="submission" date="2020-09" db="EMBL/GenBank/DDBJ databases">
        <title>A novel bacterium of genus Bacillus, isolated from South China Sea.</title>
        <authorList>
            <person name="Huang H."/>
            <person name="Mo K."/>
            <person name="Hu Y."/>
        </authorList>
    </citation>
    <scope>NUCLEOTIDE SEQUENCE</scope>
    <source>
        <strain evidence="6">IB182487</strain>
    </source>
</reference>
<sequence>MWGDFMKTAYQHADFFTMNRDNQIFVNGMMIVEDQIISYIGPYSADLLEEADQVVDLGGKWVLPGLVNTHSHVLMTILRGIGDDMLLKSWLETKIWPIEAKFTSEIATVSAQLGILEMLKSGTTTFSDMFNPNGIDADAAMEVIGETGIRGAFSYSIFSFGTEKEQKANLLGAEKFSKTYKSFADGRLTTMVAPHSPYTCTPETLVESARIAIENALMVHIHVSETDFEVSDIKNRYGVRPVEHLRRLGLFDQPTVMAHGVVLNDEERAILKQYDVRVAHNPISNLKLGSGIADVVSLLDTGIKVGIATDSVASNNNFDMIKETRTAALLQKGVYKDATKFSAQTALHLATRGGAEAIGMSHTGSLETAKKADFITIYPFDKAHLQPLSEAYSHLLYAASGHDVCDVYIDGKLIVKDGSCLTIDEEKVIAEVNRLQANLSRVD</sequence>
<dbReference type="InterPro" id="IPR011059">
    <property type="entry name" value="Metal-dep_hydrolase_composite"/>
</dbReference>
<feature type="binding site" evidence="4">
    <location>
        <position position="70"/>
    </location>
    <ligand>
        <name>Zn(2+)</name>
        <dbReference type="ChEBI" id="CHEBI:29105"/>
    </ligand>
</feature>
<feature type="binding site" evidence="4">
    <location>
        <position position="310"/>
    </location>
    <ligand>
        <name>Zn(2+)</name>
        <dbReference type="ChEBI" id="CHEBI:29105"/>
    </ligand>
</feature>
<evidence type="ECO:0000313" key="6">
    <source>
        <dbReference type="EMBL" id="MBD1382295.1"/>
    </source>
</evidence>
<feature type="domain" description="Amidohydrolase-related" evidence="5">
    <location>
        <begin position="61"/>
        <end position="413"/>
    </location>
</feature>
<proteinExistence type="inferred from homology"/>
<dbReference type="PANTHER" id="PTHR43794">
    <property type="entry name" value="AMINOHYDROLASE SSNA-RELATED"/>
    <property type="match status" value="1"/>
</dbReference>
<dbReference type="HAMAP" id="MF_01281">
    <property type="entry name" value="MTA_SAH_deamin"/>
    <property type="match status" value="1"/>
</dbReference>
<dbReference type="InterPro" id="IPR006680">
    <property type="entry name" value="Amidohydro-rel"/>
</dbReference>
<comment type="catalytic activity">
    <reaction evidence="4">
        <text>S-adenosyl-L-homocysteine + H2O + H(+) = S-inosyl-L-homocysteine + NH4(+)</text>
        <dbReference type="Rhea" id="RHEA:20716"/>
        <dbReference type="ChEBI" id="CHEBI:15377"/>
        <dbReference type="ChEBI" id="CHEBI:15378"/>
        <dbReference type="ChEBI" id="CHEBI:28938"/>
        <dbReference type="ChEBI" id="CHEBI:57856"/>
        <dbReference type="ChEBI" id="CHEBI:57985"/>
        <dbReference type="EC" id="3.5.4.28"/>
    </reaction>
</comment>
<dbReference type="AlphaFoldDB" id="A0A926RYZ8"/>
<organism evidence="6 7">
    <name type="scientific">Metabacillus arenae</name>
    <dbReference type="NCBI Taxonomy" id="2771434"/>
    <lineage>
        <taxon>Bacteria</taxon>
        <taxon>Bacillati</taxon>
        <taxon>Bacillota</taxon>
        <taxon>Bacilli</taxon>
        <taxon>Bacillales</taxon>
        <taxon>Bacillaceae</taxon>
        <taxon>Metabacillus</taxon>
    </lineage>
</organism>
<evidence type="ECO:0000256" key="1">
    <source>
        <dbReference type="ARBA" id="ARBA00022723"/>
    </source>
</evidence>
<comment type="function">
    <text evidence="4">Catalyzes the deamination of 5-methylthioadenosine and S-adenosyl-L-homocysteine into 5-methylthioinosine and S-inosyl-L-homocysteine, respectively. Is also able to deaminate adenosine.</text>
</comment>
<feature type="binding site" evidence="4">
    <location>
        <position position="310"/>
    </location>
    <ligand>
        <name>substrate</name>
    </ligand>
</feature>
<dbReference type="FunFam" id="3.20.20.140:FF:000014">
    <property type="entry name" value="5-methylthioadenosine/S-adenosylhomocysteine deaminase"/>
    <property type="match status" value="1"/>
</dbReference>
<feature type="binding site" evidence="4">
    <location>
        <position position="195"/>
    </location>
    <ligand>
        <name>substrate</name>
    </ligand>
</feature>
<dbReference type="Pfam" id="PF01979">
    <property type="entry name" value="Amidohydro_1"/>
    <property type="match status" value="1"/>
</dbReference>
<dbReference type="GO" id="GO:0090614">
    <property type="term" value="F:5'-methylthioadenosine deaminase activity"/>
    <property type="evidence" value="ECO:0007669"/>
    <property type="project" value="UniProtKB-UniRule"/>
</dbReference>
<keyword evidence="3 4" id="KW-0862">Zinc</keyword>
<name>A0A926RYZ8_9BACI</name>
<evidence type="ECO:0000313" key="7">
    <source>
        <dbReference type="Proteomes" id="UP000626844"/>
    </source>
</evidence>
<feature type="binding site" evidence="4">
    <location>
        <position position="72"/>
    </location>
    <ligand>
        <name>Zn(2+)</name>
        <dbReference type="ChEBI" id="CHEBI:29105"/>
    </ligand>
</feature>
<dbReference type="GO" id="GO:0046872">
    <property type="term" value="F:metal ion binding"/>
    <property type="evidence" value="ECO:0007669"/>
    <property type="project" value="UniProtKB-KW"/>
</dbReference>
<dbReference type="CDD" id="cd01298">
    <property type="entry name" value="ATZ_TRZ_like"/>
    <property type="match status" value="1"/>
</dbReference>
<accession>A0A926RYZ8</accession>
<comment type="similarity">
    <text evidence="4">Belongs to the metallo-dependent hydrolases superfamily. MTA/SAH deaminase family.</text>
</comment>
<gene>
    <name evidence="4" type="primary">mtaD</name>
    <name evidence="6" type="ORF">IC621_18910</name>
</gene>
<evidence type="ECO:0000259" key="5">
    <source>
        <dbReference type="Pfam" id="PF01979"/>
    </source>
</evidence>
<feature type="binding site" evidence="4">
    <location>
        <position position="99"/>
    </location>
    <ligand>
        <name>substrate</name>
    </ligand>
</feature>
<keyword evidence="2 4" id="KW-0378">Hydrolase</keyword>
<dbReference type="PANTHER" id="PTHR43794:SF11">
    <property type="entry name" value="AMIDOHYDROLASE-RELATED DOMAIN-CONTAINING PROTEIN"/>
    <property type="match status" value="1"/>
</dbReference>
<dbReference type="EC" id="3.5.4.28" evidence="4"/>
<comment type="cofactor">
    <cofactor evidence="4">
        <name>Zn(2+)</name>
        <dbReference type="ChEBI" id="CHEBI:29105"/>
    </cofactor>
    <text evidence="4">Binds 1 zinc ion per subunit.</text>
</comment>